<organism evidence="1 2">
    <name type="scientific">Racocetra persica</name>
    <dbReference type="NCBI Taxonomy" id="160502"/>
    <lineage>
        <taxon>Eukaryota</taxon>
        <taxon>Fungi</taxon>
        <taxon>Fungi incertae sedis</taxon>
        <taxon>Mucoromycota</taxon>
        <taxon>Glomeromycotina</taxon>
        <taxon>Glomeromycetes</taxon>
        <taxon>Diversisporales</taxon>
        <taxon>Gigasporaceae</taxon>
        <taxon>Racocetra</taxon>
    </lineage>
</organism>
<dbReference type="EMBL" id="CAJVQC010133474">
    <property type="protein sequence ID" value="CAG8842241.1"/>
    <property type="molecule type" value="Genomic_DNA"/>
</dbReference>
<comment type="caution">
    <text evidence="1">The sequence shown here is derived from an EMBL/GenBank/DDBJ whole genome shotgun (WGS) entry which is preliminary data.</text>
</comment>
<reference evidence="1" key="1">
    <citation type="submission" date="2021-06" db="EMBL/GenBank/DDBJ databases">
        <authorList>
            <person name="Kallberg Y."/>
            <person name="Tangrot J."/>
            <person name="Rosling A."/>
        </authorList>
    </citation>
    <scope>NUCLEOTIDE SEQUENCE</scope>
    <source>
        <strain evidence="1">MA461A</strain>
    </source>
</reference>
<gene>
    <name evidence="1" type="ORF">RPERSI_LOCUS32229</name>
</gene>
<proteinExistence type="predicted"/>
<evidence type="ECO:0000313" key="2">
    <source>
        <dbReference type="Proteomes" id="UP000789920"/>
    </source>
</evidence>
<accession>A0ACA9SM41</accession>
<sequence length="44" mass="5018">KKDTGDTDIEYYTYPIACYLDLYLMSLNIASLGTQMLTHLNSNI</sequence>
<keyword evidence="2" id="KW-1185">Reference proteome</keyword>
<evidence type="ECO:0000313" key="1">
    <source>
        <dbReference type="EMBL" id="CAG8842241.1"/>
    </source>
</evidence>
<protein>
    <submittedName>
        <fullName evidence="1">25271_t:CDS:1</fullName>
    </submittedName>
</protein>
<name>A0ACA9SM41_9GLOM</name>
<feature type="non-terminal residue" evidence="1">
    <location>
        <position position="44"/>
    </location>
</feature>
<feature type="non-terminal residue" evidence="1">
    <location>
        <position position="1"/>
    </location>
</feature>
<dbReference type="Proteomes" id="UP000789920">
    <property type="component" value="Unassembled WGS sequence"/>
</dbReference>